<accession>A0A1F5VGB5</accession>
<comment type="caution">
    <text evidence="2">The sequence shown here is derived from an EMBL/GenBank/DDBJ whole genome shotgun (WGS) entry which is preliminary data.</text>
</comment>
<dbReference type="InterPro" id="IPR050177">
    <property type="entry name" value="Lipid_A_modif_metabolic_enz"/>
</dbReference>
<dbReference type="InterPro" id="IPR001509">
    <property type="entry name" value="Epimerase_deHydtase"/>
</dbReference>
<evidence type="ECO:0000313" key="2">
    <source>
        <dbReference type="EMBL" id="OGF62497.1"/>
    </source>
</evidence>
<proteinExistence type="predicted"/>
<evidence type="ECO:0000259" key="1">
    <source>
        <dbReference type="Pfam" id="PF01370"/>
    </source>
</evidence>
<sequence length="242" mass="27376">MRILITGSEGLIGKILFRALASDYELFTLDVRGVKSPTHFVCDLSCWEEAEKVFREINYLDAVIHLAADPRPGAPWDSILKNNIIATRNVYEGARMAGAKRVIYTSSNRVTEGYVNDNNNAETAKPISVDDPMRPISYYGASKVFGEALGRMFWEAYGLKSICIRIGNVRHDDDPTKNQKLARKWLSHRDLVDLFRKSITAPVSFGVYYGVSANQHRLWDIQNAKRDLGYEPKDDAYSKKHG</sequence>
<dbReference type="Gene3D" id="3.40.50.720">
    <property type="entry name" value="NAD(P)-binding Rossmann-like Domain"/>
    <property type="match status" value="1"/>
</dbReference>
<protein>
    <recommendedName>
        <fullName evidence="1">NAD-dependent epimerase/dehydratase domain-containing protein</fullName>
    </recommendedName>
</protein>
<dbReference type="SUPFAM" id="SSF51735">
    <property type="entry name" value="NAD(P)-binding Rossmann-fold domains"/>
    <property type="match status" value="1"/>
</dbReference>
<organism evidence="2 3">
    <name type="scientific">Candidatus Giovannonibacteria bacterium RIFCSPHIGHO2_01_FULL_45_23</name>
    <dbReference type="NCBI Taxonomy" id="1798325"/>
    <lineage>
        <taxon>Bacteria</taxon>
        <taxon>Candidatus Giovannoniibacteriota</taxon>
    </lineage>
</organism>
<gene>
    <name evidence="2" type="ORF">A2834_03460</name>
</gene>
<dbReference type="AlphaFoldDB" id="A0A1F5VGB5"/>
<dbReference type="PANTHER" id="PTHR43245:SF55">
    <property type="entry name" value="NAD(P)-BINDING DOMAIN-CONTAINING PROTEIN"/>
    <property type="match status" value="1"/>
</dbReference>
<reference evidence="2 3" key="1">
    <citation type="journal article" date="2016" name="Nat. Commun.">
        <title>Thousands of microbial genomes shed light on interconnected biogeochemical processes in an aquifer system.</title>
        <authorList>
            <person name="Anantharaman K."/>
            <person name="Brown C.T."/>
            <person name="Hug L.A."/>
            <person name="Sharon I."/>
            <person name="Castelle C.J."/>
            <person name="Probst A.J."/>
            <person name="Thomas B.C."/>
            <person name="Singh A."/>
            <person name="Wilkins M.J."/>
            <person name="Karaoz U."/>
            <person name="Brodie E.L."/>
            <person name="Williams K.H."/>
            <person name="Hubbard S.S."/>
            <person name="Banfield J.F."/>
        </authorList>
    </citation>
    <scope>NUCLEOTIDE SEQUENCE [LARGE SCALE GENOMIC DNA]</scope>
</reference>
<evidence type="ECO:0000313" key="3">
    <source>
        <dbReference type="Proteomes" id="UP000179251"/>
    </source>
</evidence>
<name>A0A1F5VGB5_9BACT</name>
<dbReference type="InterPro" id="IPR036291">
    <property type="entry name" value="NAD(P)-bd_dom_sf"/>
</dbReference>
<dbReference type="PANTHER" id="PTHR43245">
    <property type="entry name" value="BIFUNCTIONAL POLYMYXIN RESISTANCE PROTEIN ARNA"/>
    <property type="match status" value="1"/>
</dbReference>
<dbReference type="CDD" id="cd08946">
    <property type="entry name" value="SDR_e"/>
    <property type="match status" value="1"/>
</dbReference>
<dbReference type="STRING" id="1798325.A2834_03460"/>
<dbReference type="Pfam" id="PF01370">
    <property type="entry name" value="Epimerase"/>
    <property type="match status" value="1"/>
</dbReference>
<dbReference type="EMBL" id="MFHD01000017">
    <property type="protein sequence ID" value="OGF62497.1"/>
    <property type="molecule type" value="Genomic_DNA"/>
</dbReference>
<feature type="domain" description="NAD-dependent epimerase/dehydratase" evidence="1">
    <location>
        <begin position="3"/>
        <end position="169"/>
    </location>
</feature>
<dbReference type="Proteomes" id="UP000179251">
    <property type="component" value="Unassembled WGS sequence"/>
</dbReference>